<dbReference type="PANTHER" id="PTHR32179:SF3">
    <property type="entry name" value="NICOTINATE-NUCLEOTIDE PYROPHOSPHORYLASE [CARBOXYLATING]"/>
    <property type="match status" value="1"/>
</dbReference>
<dbReference type="InterPro" id="IPR002638">
    <property type="entry name" value="Quinolinate_PRibosylTrfase_C"/>
</dbReference>
<evidence type="ECO:0000256" key="8">
    <source>
        <dbReference type="ARBA" id="ARBA00022679"/>
    </source>
</evidence>
<name>A0A934S5J4_9BACT</name>
<dbReference type="Pfam" id="PF01729">
    <property type="entry name" value="QRPTase_C"/>
    <property type="match status" value="1"/>
</dbReference>
<reference evidence="16" key="1">
    <citation type="submission" date="2021-01" db="EMBL/GenBank/DDBJ databases">
        <title>Modified the classification status of verrucomicrobia.</title>
        <authorList>
            <person name="Feng X."/>
        </authorList>
    </citation>
    <scope>NUCLEOTIDE SEQUENCE</scope>
    <source>
        <strain evidence="16">KCTC 22041</strain>
    </source>
</reference>
<sequence>MSATLIQLALEEDIGAGDLTALYFIPEDRKARAFVIARREGTLSGVTLAAEVFKTVDPELDVEIKIRDGSRVAPGAMIICVEGSARSIVTAERTALNFLQRLSGVATFTSRYVEAVKGTQARILDTRKTTPGYRVLEKQAVVHGGGTNHRMGLYDRVMVKDNHLVVDGGPEAIQAAIHELKATHPSVEVEVEVDTLDQLQSFLELDGIDHILLDNMSLANLRTAVEMRGDHTVPRLEASGGITLDGLREIADTGIDFISVGAITHSAPALDIGLDFTPI</sequence>
<dbReference type="CDD" id="cd01572">
    <property type="entry name" value="QPRTase"/>
    <property type="match status" value="1"/>
</dbReference>
<accession>A0A934S5J4</accession>
<dbReference type="InterPro" id="IPR022412">
    <property type="entry name" value="Quinolinate_PRibosylTrfase_N"/>
</dbReference>
<dbReference type="InterPro" id="IPR027277">
    <property type="entry name" value="NadC/ModD"/>
</dbReference>
<evidence type="ECO:0000256" key="2">
    <source>
        <dbReference type="ARBA" id="ARBA00004893"/>
    </source>
</evidence>
<dbReference type="EMBL" id="JAENIJ010000012">
    <property type="protein sequence ID" value="MBK1882647.1"/>
    <property type="molecule type" value="Genomic_DNA"/>
</dbReference>
<evidence type="ECO:0000259" key="15">
    <source>
        <dbReference type="Pfam" id="PF02749"/>
    </source>
</evidence>
<dbReference type="SUPFAM" id="SSF51690">
    <property type="entry name" value="Nicotinate/Quinolinate PRTase C-terminal domain-like"/>
    <property type="match status" value="1"/>
</dbReference>
<evidence type="ECO:0000256" key="7">
    <source>
        <dbReference type="ARBA" id="ARBA00022676"/>
    </source>
</evidence>
<comment type="catalytic activity">
    <reaction evidence="10">
        <text>nicotinate beta-D-ribonucleotide + CO2 + diphosphate = quinolinate + 5-phospho-alpha-D-ribose 1-diphosphate + 2 H(+)</text>
        <dbReference type="Rhea" id="RHEA:12733"/>
        <dbReference type="ChEBI" id="CHEBI:15378"/>
        <dbReference type="ChEBI" id="CHEBI:16526"/>
        <dbReference type="ChEBI" id="CHEBI:29959"/>
        <dbReference type="ChEBI" id="CHEBI:33019"/>
        <dbReference type="ChEBI" id="CHEBI:57502"/>
        <dbReference type="ChEBI" id="CHEBI:58017"/>
        <dbReference type="EC" id="2.4.2.19"/>
    </reaction>
</comment>
<feature type="binding site" evidence="13">
    <location>
        <position position="192"/>
    </location>
    <ligand>
        <name>substrate</name>
    </ligand>
</feature>
<evidence type="ECO:0000313" key="16">
    <source>
        <dbReference type="EMBL" id="MBK1882647.1"/>
    </source>
</evidence>
<feature type="domain" description="Quinolinate phosphoribosyl transferase C-terminal" evidence="14">
    <location>
        <begin position="105"/>
        <end position="275"/>
    </location>
</feature>
<keyword evidence="17" id="KW-1185">Reference proteome</keyword>
<gene>
    <name evidence="16" type="primary">nadC</name>
    <name evidence="16" type="ORF">JIN85_09480</name>
</gene>
<keyword evidence="6" id="KW-0662">Pyridine nucleotide biosynthesis</keyword>
<feature type="domain" description="Quinolinate phosphoribosyl transferase N-terminal" evidence="15">
    <location>
        <begin position="18"/>
        <end position="103"/>
    </location>
</feature>
<dbReference type="InterPro" id="IPR004393">
    <property type="entry name" value="NadC"/>
</dbReference>
<evidence type="ECO:0000256" key="1">
    <source>
        <dbReference type="ARBA" id="ARBA00003237"/>
    </source>
</evidence>
<dbReference type="NCBIfam" id="TIGR00078">
    <property type="entry name" value="nadC"/>
    <property type="match status" value="1"/>
</dbReference>
<dbReference type="Pfam" id="PF02749">
    <property type="entry name" value="QRPTase_N"/>
    <property type="match status" value="1"/>
</dbReference>
<evidence type="ECO:0000256" key="11">
    <source>
        <dbReference type="ARBA" id="ARBA00069173"/>
    </source>
</evidence>
<feature type="binding site" evidence="13">
    <location>
        <position position="150"/>
    </location>
    <ligand>
        <name>substrate</name>
    </ligand>
</feature>
<dbReference type="EC" id="2.4.2.19" evidence="5"/>
<evidence type="ECO:0000259" key="14">
    <source>
        <dbReference type="Pfam" id="PF01729"/>
    </source>
</evidence>
<evidence type="ECO:0000256" key="12">
    <source>
        <dbReference type="PIRNR" id="PIRNR006250"/>
    </source>
</evidence>
<feature type="binding site" evidence="13">
    <location>
        <position position="160"/>
    </location>
    <ligand>
        <name>substrate</name>
    </ligand>
</feature>
<dbReference type="RefSeq" id="WP_200269977.1">
    <property type="nucleotide sequence ID" value="NZ_JAENIJ010000012.1"/>
</dbReference>
<comment type="caution">
    <text evidence="16">The sequence shown here is derived from an EMBL/GenBank/DDBJ whole genome shotgun (WGS) entry which is preliminary data.</text>
</comment>
<dbReference type="SUPFAM" id="SSF54675">
    <property type="entry name" value="Nicotinate/Quinolinate PRTase N-terminal domain-like"/>
    <property type="match status" value="1"/>
</dbReference>
<dbReference type="InterPro" id="IPR036068">
    <property type="entry name" value="Nicotinate_pribotase-like_C"/>
</dbReference>
<dbReference type="Proteomes" id="UP000603141">
    <property type="component" value="Unassembled WGS sequence"/>
</dbReference>
<comment type="function">
    <text evidence="1">Involved in the catabolism of quinolinic acid (QA).</text>
</comment>
<evidence type="ECO:0000313" key="17">
    <source>
        <dbReference type="Proteomes" id="UP000603141"/>
    </source>
</evidence>
<evidence type="ECO:0000256" key="4">
    <source>
        <dbReference type="ARBA" id="ARBA00011218"/>
    </source>
</evidence>
<keyword evidence="7 12" id="KW-0328">Glycosyltransferase</keyword>
<evidence type="ECO:0000256" key="6">
    <source>
        <dbReference type="ARBA" id="ARBA00022642"/>
    </source>
</evidence>
<feature type="binding site" evidence="13">
    <location>
        <position position="93"/>
    </location>
    <ligand>
        <name>substrate</name>
    </ligand>
</feature>
<keyword evidence="8 12" id="KW-0808">Transferase</keyword>
<feature type="binding site" evidence="13">
    <location>
        <begin position="239"/>
        <end position="241"/>
    </location>
    <ligand>
        <name>substrate</name>
    </ligand>
</feature>
<dbReference type="FunFam" id="3.20.20.70:FF:000030">
    <property type="entry name" value="Nicotinate-nucleotide pyrophosphorylase, carboxylating"/>
    <property type="match status" value="1"/>
</dbReference>
<dbReference type="GO" id="GO:0004514">
    <property type="term" value="F:nicotinate-nucleotide diphosphorylase (carboxylating) activity"/>
    <property type="evidence" value="ECO:0007669"/>
    <property type="project" value="UniProtKB-EC"/>
</dbReference>
<evidence type="ECO:0000256" key="3">
    <source>
        <dbReference type="ARBA" id="ARBA00009400"/>
    </source>
</evidence>
<dbReference type="PANTHER" id="PTHR32179">
    <property type="entry name" value="NICOTINATE-NUCLEOTIDE PYROPHOSPHORYLASE [CARBOXYLATING]"/>
    <property type="match status" value="1"/>
</dbReference>
<evidence type="ECO:0000256" key="10">
    <source>
        <dbReference type="ARBA" id="ARBA00047445"/>
    </source>
</evidence>
<evidence type="ECO:0000256" key="5">
    <source>
        <dbReference type="ARBA" id="ARBA00011944"/>
    </source>
</evidence>
<feature type="binding site" evidence="13">
    <location>
        <position position="214"/>
    </location>
    <ligand>
        <name>substrate</name>
    </ligand>
</feature>
<dbReference type="PIRSF" id="PIRSF006250">
    <property type="entry name" value="NadC_ModD"/>
    <property type="match status" value="1"/>
</dbReference>
<evidence type="ECO:0000256" key="9">
    <source>
        <dbReference type="ARBA" id="ARBA00033102"/>
    </source>
</evidence>
<dbReference type="GO" id="GO:0034213">
    <property type="term" value="P:quinolinate catabolic process"/>
    <property type="evidence" value="ECO:0007669"/>
    <property type="project" value="TreeGrafter"/>
</dbReference>
<dbReference type="GO" id="GO:0005737">
    <property type="term" value="C:cytoplasm"/>
    <property type="evidence" value="ECO:0007669"/>
    <property type="project" value="TreeGrafter"/>
</dbReference>
<comment type="subunit">
    <text evidence="4">Hexamer formed by 3 homodimers.</text>
</comment>
<feature type="binding site" evidence="13">
    <location>
        <begin position="126"/>
        <end position="128"/>
    </location>
    <ligand>
        <name>substrate</name>
    </ligand>
</feature>
<dbReference type="InterPro" id="IPR037128">
    <property type="entry name" value="Quinolinate_PRibosylTase_N_sf"/>
</dbReference>
<dbReference type="Gene3D" id="3.90.1170.20">
    <property type="entry name" value="Quinolinate phosphoribosyl transferase, N-terminal domain"/>
    <property type="match status" value="1"/>
</dbReference>
<dbReference type="AlphaFoldDB" id="A0A934S5J4"/>
<evidence type="ECO:0000256" key="13">
    <source>
        <dbReference type="PIRSR" id="PIRSR006250-1"/>
    </source>
</evidence>
<dbReference type="FunFam" id="3.90.1170.20:FF:000001">
    <property type="entry name" value="Nicotinate-nucleotide diphosphorylase (Carboxylating)"/>
    <property type="match status" value="1"/>
</dbReference>
<comment type="similarity">
    <text evidence="3 12">Belongs to the NadC/ModD family.</text>
</comment>
<protein>
    <recommendedName>
        <fullName evidence="11">Probable nicotinate-nucleotide pyrophosphorylase [carboxylating]</fullName>
        <ecNumber evidence="5">2.4.2.19</ecNumber>
    </recommendedName>
    <alternativeName>
        <fullName evidence="9">Quinolinate phosphoribosyltransferase [decarboxylating]</fullName>
    </alternativeName>
</protein>
<organism evidence="16 17">
    <name type="scientific">Luteolibacter pohnpeiensis</name>
    <dbReference type="NCBI Taxonomy" id="454153"/>
    <lineage>
        <taxon>Bacteria</taxon>
        <taxon>Pseudomonadati</taxon>
        <taxon>Verrucomicrobiota</taxon>
        <taxon>Verrucomicrobiia</taxon>
        <taxon>Verrucomicrobiales</taxon>
        <taxon>Verrucomicrobiaceae</taxon>
        <taxon>Luteolibacter</taxon>
    </lineage>
</organism>
<proteinExistence type="inferred from homology"/>
<dbReference type="InterPro" id="IPR013785">
    <property type="entry name" value="Aldolase_TIM"/>
</dbReference>
<dbReference type="Gene3D" id="3.20.20.70">
    <property type="entry name" value="Aldolase class I"/>
    <property type="match status" value="1"/>
</dbReference>
<comment type="pathway">
    <text evidence="2">Cofactor biosynthesis; NAD(+) biosynthesis; nicotinate D-ribonucleotide from quinolinate: step 1/1.</text>
</comment>
<feature type="binding site" evidence="13">
    <location>
        <begin position="260"/>
        <end position="262"/>
    </location>
    <ligand>
        <name>substrate</name>
    </ligand>
</feature>
<dbReference type="GO" id="GO:0009435">
    <property type="term" value="P:NAD+ biosynthetic process"/>
    <property type="evidence" value="ECO:0007669"/>
    <property type="project" value="InterPro"/>
</dbReference>